<dbReference type="InterPro" id="IPR011009">
    <property type="entry name" value="Kinase-like_dom_sf"/>
</dbReference>
<reference evidence="2" key="1">
    <citation type="submission" date="2024-04" db="EMBL/GenBank/DDBJ databases">
        <authorList>
            <person name="Shaw F."/>
            <person name="Minotto A."/>
        </authorList>
    </citation>
    <scope>NUCLEOTIDE SEQUENCE [LARGE SCALE GENOMIC DNA]</scope>
</reference>
<dbReference type="SUPFAM" id="SSF56112">
    <property type="entry name" value="Protein kinase-like (PK-like)"/>
    <property type="match status" value="1"/>
</dbReference>
<name>A0ABP1E127_9APHY</name>
<accession>A0ABP1E127</accession>
<dbReference type="Proteomes" id="UP001497453">
    <property type="component" value="Chromosome 7"/>
</dbReference>
<dbReference type="EMBL" id="OZ037950">
    <property type="protein sequence ID" value="CAL1713766.1"/>
    <property type="molecule type" value="Genomic_DNA"/>
</dbReference>
<evidence type="ECO:0000313" key="2">
    <source>
        <dbReference type="Proteomes" id="UP001497453"/>
    </source>
</evidence>
<gene>
    <name evidence="1" type="ORF">GFSPODELE1_LOCUS9467</name>
</gene>
<keyword evidence="2" id="KW-1185">Reference proteome</keyword>
<sequence>MAHLEPIPANAIATAVLAVAGICDGSIQDLQFSRVNPLPPPPFIKKESFQYTPIIGPEAPPRLESNLPPPGSLSARLVLGERIGAGAVGTVFEAEIDYENSNPELRDSLPPLVVKISLPLKSKRLNWEAACYEDMEPLYGVVVPRYYGFFQLEIPANLDFKYWHGEEVYNSSTEDEEFDDDPTLPRTVSLLILERVRGPLPVGRPLRDVVREDLLDMYSDLSRLSILHKDVRYPNILRAPKTGFPGLPSPYTGRTYRAHQSYVDHMLHMTIIASDRSDDEPKLLMHQYRLVLPGPRSASHSHQTVLRILRRSDCVPSMT</sequence>
<protein>
    <recommendedName>
        <fullName evidence="3">Protein kinase domain-containing protein</fullName>
    </recommendedName>
</protein>
<evidence type="ECO:0008006" key="3">
    <source>
        <dbReference type="Google" id="ProtNLM"/>
    </source>
</evidence>
<organism evidence="1 2">
    <name type="scientific">Somion occarium</name>
    <dbReference type="NCBI Taxonomy" id="3059160"/>
    <lineage>
        <taxon>Eukaryota</taxon>
        <taxon>Fungi</taxon>
        <taxon>Dikarya</taxon>
        <taxon>Basidiomycota</taxon>
        <taxon>Agaricomycotina</taxon>
        <taxon>Agaricomycetes</taxon>
        <taxon>Polyporales</taxon>
        <taxon>Cerrenaceae</taxon>
        <taxon>Somion</taxon>
    </lineage>
</organism>
<proteinExistence type="predicted"/>
<evidence type="ECO:0000313" key="1">
    <source>
        <dbReference type="EMBL" id="CAL1713766.1"/>
    </source>
</evidence>